<evidence type="ECO:0008006" key="9">
    <source>
        <dbReference type="Google" id="ProtNLM"/>
    </source>
</evidence>
<name>A0A813SHS8_ADIRI</name>
<keyword evidence="2" id="KW-0762">Sugar transport</keyword>
<evidence type="ECO:0000256" key="6">
    <source>
        <dbReference type="SAM" id="Phobius"/>
    </source>
</evidence>
<evidence type="ECO:0000256" key="3">
    <source>
        <dbReference type="ARBA" id="ARBA00022692"/>
    </source>
</evidence>
<feature type="transmembrane region" description="Helical" evidence="6">
    <location>
        <begin position="188"/>
        <end position="207"/>
    </location>
</feature>
<proteinExistence type="predicted"/>
<dbReference type="PANTHER" id="PTHR10231">
    <property type="entry name" value="NUCLEOTIDE-SUGAR TRANSMEMBRANE TRANSPORTER"/>
    <property type="match status" value="1"/>
</dbReference>
<evidence type="ECO:0000256" key="2">
    <source>
        <dbReference type="ARBA" id="ARBA00022597"/>
    </source>
</evidence>
<accession>A0A813SHS8</accession>
<dbReference type="GO" id="GO:0015165">
    <property type="term" value="F:pyrimidine nucleotide-sugar transmembrane transporter activity"/>
    <property type="evidence" value="ECO:0007669"/>
    <property type="project" value="InterPro"/>
</dbReference>
<evidence type="ECO:0000256" key="5">
    <source>
        <dbReference type="ARBA" id="ARBA00023136"/>
    </source>
</evidence>
<protein>
    <recommendedName>
        <fullName evidence="9">UDP-sugar transporter protein SLC35A4</fullName>
    </recommendedName>
</protein>
<keyword evidence="3 6" id="KW-0812">Transmembrane</keyword>
<feature type="transmembrane region" description="Helical" evidence="6">
    <location>
        <begin position="162"/>
        <end position="182"/>
    </location>
</feature>
<keyword evidence="5 6" id="KW-0472">Membrane</keyword>
<dbReference type="NCBIfam" id="TIGR00803">
    <property type="entry name" value="nst"/>
    <property type="match status" value="1"/>
</dbReference>
<keyword evidence="8" id="KW-1185">Reference proteome</keyword>
<evidence type="ECO:0000313" key="8">
    <source>
        <dbReference type="Proteomes" id="UP000663828"/>
    </source>
</evidence>
<feature type="transmembrane region" description="Helical" evidence="6">
    <location>
        <begin position="381"/>
        <end position="399"/>
    </location>
</feature>
<dbReference type="EMBL" id="CAJNOR010000097">
    <property type="protein sequence ID" value="CAF0795319.1"/>
    <property type="molecule type" value="Genomic_DNA"/>
</dbReference>
<feature type="transmembrane region" description="Helical" evidence="6">
    <location>
        <begin position="87"/>
        <end position="105"/>
    </location>
</feature>
<dbReference type="Pfam" id="PF04142">
    <property type="entry name" value="Nuc_sug_transp"/>
    <property type="match status" value="1"/>
</dbReference>
<dbReference type="GO" id="GO:0000139">
    <property type="term" value="C:Golgi membrane"/>
    <property type="evidence" value="ECO:0007669"/>
    <property type="project" value="InterPro"/>
</dbReference>
<keyword evidence="2" id="KW-0813">Transport</keyword>
<comment type="caution">
    <text evidence="7">The sequence shown here is derived from an EMBL/GenBank/DDBJ whole genome shotgun (WGS) entry which is preliminary data.</text>
</comment>
<feature type="transmembrane region" description="Helical" evidence="6">
    <location>
        <begin position="125"/>
        <end position="142"/>
    </location>
</feature>
<comment type="subcellular location">
    <subcellularLocation>
        <location evidence="1">Membrane</location>
        <topology evidence="1">Multi-pass membrane protein</topology>
    </subcellularLocation>
</comment>
<organism evidence="7 8">
    <name type="scientific">Adineta ricciae</name>
    <name type="common">Rotifer</name>
    <dbReference type="NCBI Taxonomy" id="249248"/>
    <lineage>
        <taxon>Eukaryota</taxon>
        <taxon>Metazoa</taxon>
        <taxon>Spiralia</taxon>
        <taxon>Gnathifera</taxon>
        <taxon>Rotifera</taxon>
        <taxon>Eurotatoria</taxon>
        <taxon>Bdelloidea</taxon>
        <taxon>Adinetida</taxon>
        <taxon>Adinetidae</taxon>
        <taxon>Adineta</taxon>
    </lineage>
</organism>
<dbReference type="AlphaFoldDB" id="A0A813SHS8"/>
<reference evidence="7" key="1">
    <citation type="submission" date="2021-02" db="EMBL/GenBank/DDBJ databases">
        <authorList>
            <person name="Nowell W R."/>
        </authorList>
    </citation>
    <scope>NUCLEOTIDE SEQUENCE</scope>
</reference>
<gene>
    <name evidence="7" type="ORF">XAT740_LOCUS2695</name>
</gene>
<dbReference type="InterPro" id="IPR007271">
    <property type="entry name" value="Nuc_sug_transpt"/>
</dbReference>
<feature type="transmembrane region" description="Helical" evidence="6">
    <location>
        <begin position="216"/>
        <end position="234"/>
    </location>
</feature>
<evidence type="ECO:0000313" key="7">
    <source>
        <dbReference type="EMBL" id="CAF0795319.1"/>
    </source>
</evidence>
<feature type="transmembrane region" description="Helical" evidence="6">
    <location>
        <begin position="295"/>
        <end position="314"/>
    </location>
</feature>
<feature type="transmembrane region" description="Helical" evidence="6">
    <location>
        <begin position="354"/>
        <end position="375"/>
    </location>
</feature>
<sequence>MKLEFSDHSIVDVPCFFRGYAIKAHVVLVQLSLHTMSIHTSTNLSSTMSDSSILNSSRAQSSSISLLSLTDKSSNFLQTTKRISHSLIFRGMIGFQIMAYGSYSVLVHLCEKNGRITFSSSTMNFMIEFLKLIFSFNALILLKQFTFDEKSFLSVMKKSIPYSIPAILYFINNNLAVHMQLYMDPTSYQILSNFKIFTTALLYRLVIKQILSKRQWFALTLLLFGGFIYSVGTLKNSSFVSKTRIDSSLIIREMYIRPLGIPMIIIYCILSGLAGVYNEWILKRNYNESLHLQNVFLYMYGTLFNLIPTFRLLTTNFQFNHLFHGFTFYTWIIVFTQALNGLFMSVVIKHSSNIIRLFVISFSLIVTTVLSFFIYHISLNMYFFISFITMTCALSLYYTN</sequence>
<feature type="transmembrane region" description="Helical" evidence="6">
    <location>
        <begin position="254"/>
        <end position="274"/>
    </location>
</feature>
<feature type="transmembrane region" description="Helical" evidence="6">
    <location>
        <begin position="326"/>
        <end position="347"/>
    </location>
</feature>
<evidence type="ECO:0000256" key="4">
    <source>
        <dbReference type="ARBA" id="ARBA00022989"/>
    </source>
</evidence>
<keyword evidence="4 6" id="KW-1133">Transmembrane helix</keyword>
<evidence type="ECO:0000256" key="1">
    <source>
        <dbReference type="ARBA" id="ARBA00004141"/>
    </source>
</evidence>
<dbReference type="Proteomes" id="UP000663828">
    <property type="component" value="Unassembled WGS sequence"/>
</dbReference>